<evidence type="ECO:0000256" key="1">
    <source>
        <dbReference type="PROSITE-ProRule" id="PRU00339"/>
    </source>
</evidence>
<dbReference type="AlphaFoldDB" id="A0AAD1D4H5"/>
<dbReference type="Gene3D" id="1.10.10.10">
    <property type="entry name" value="Winged helix-like DNA-binding domain superfamily/Winged helix DNA-binding domain"/>
    <property type="match status" value="1"/>
</dbReference>
<dbReference type="EMBL" id="AP018711">
    <property type="protein sequence ID" value="BBE33168.1"/>
    <property type="molecule type" value="Genomic_DNA"/>
</dbReference>
<dbReference type="SUPFAM" id="SSF46894">
    <property type="entry name" value="C-terminal effector domain of the bipartite response regulators"/>
    <property type="match status" value="1"/>
</dbReference>
<dbReference type="InterPro" id="IPR019734">
    <property type="entry name" value="TPR_rpt"/>
</dbReference>
<dbReference type="Pfam" id="PF03704">
    <property type="entry name" value="BTAD"/>
    <property type="match status" value="1"/>
</dbReference>
<evidence type="ECO:0000259" key="3">
    <source>
        <dbReference type="SMART" id="SM01043"/>
    </source>
</evidence>
<dbReference type="Gene3D" id="1.25.40.10">
    <property type="entry name" value="Tetratricopeptide repeat domain"/>
    <property type="match status" value="2"/>
</dbReference>
<dbReference type="EMBL" id="RBWX01000011">
    <property type="protein sequence ID" value="RKS85541.1"/>
    <property type="molecule type" value="Genomic_DNA"/>
</dbReference>
<dbReference type="InterPro" id="IPR036388">
    <property type="entry name" value="WH-like_DNA-bd_sf"/>
</dbReference>
<feature type="compositionally biased region" description="Basic residues" evidence="2">
    <location>
        <begin position="1"/>
        <end position="11"/>
    </location>
</feature>
<name>A0AAD1D4H5_SPHMI</name>
<dbReference type="SMART" id="SM01043">
    <property type="entry name" value="BTAD"/>
    <property type="match status" value="1"/>
</dbReference>
<dbReference type="PANTHER" id="PTHR35807">
    <property type="entry name" value="TRANSCRIPTIONAL REGULATOR REDD-RELATED"/>
    <property type="match status" value="1"/>
</dbReference>
<accession>A0AAD1D4H5</accession>
<dbReference type="SUPFAM" id="SSF48452">
    <property type="entry name" value="TPR-like"/>
    <property type="match status" value="1"/>
</dbReference>
<dbReference type="KEGG" id="smic:SmB9_08260"/>
<keyword evidence="7" id="KW-1185">Reference proteome</keyword>
<dbReference type="InterPro" id="IPR016032">
    <property type="entry name" value="Sig_transdc_resp-reg_C-effctor"/>
</dbReference>
<dbReference type="InterPro" id="IPR011990">
    <property type="entry name" value="TPR-like_helical_dom_sf"/>
</dbReference>
<evidence type="ECO:0000313" key="6">
    <source>
        <dbReference type="Proteomes" id="UP000275727"/>
    </source>
</evidence>
<sequence>MPKWRNSKKKQSGSVVNRETSPGGDGVHLRLQLLGEVRFSVGSADVTPRSKRARALVAYLALSRGYTATRARLADLFWGDRGEAQARGSLRQCLLEVRSAAGDTGVEILSSDRESVSLGAGWTSDIAEIEAAMAGPCASIADAIETAGREQLLGGLFVSDEYDEWLTLARADFDARLADAARRGLARAIETGDAESARRIADHYLLRDPGDEEVTVLAMRADAMRGAAPIAHRRFQKLRDYLAAELGTAPGPAALDALAAVASTPVAEPVAPTAPTLPVLPTHDGPPLLLVCPFVETGFASNLMHLADGVREEVLSGLSRFKDLRVLVEDRMPSSDEATMFGAGTIAYALTATLRQSGTHMRVTPVLTRLSDRSVVWSNPVSIEVSDLQEAIDAMVDRIIGAVTPRVERDAVPRAQPSAVYDRYLVARHRARTATTLHEGKAAADLLEGVIADAPELAVAYPHLIRLYNTNYFYKIAGIDPAPNRVRAFELAKTALSLDRGHIHGYTVMGWCQLWRGGWDAARAHFEKAVELNPYHSERIKEAAFGLIFLGEHAKGGDYLQRCLDLDPLPNDNFFEDLGFLKLMQRKPEEAVAYFDLIVEPTLFADLYGVLASCAVGHPAGPTMAAAWRRRIAAIWSPDVPMTDANMVSWLHTHLPFRKPEHWSLFSSYLGPVLRDAHPEAA</sequence>
<dbReference type="Proteomes" id="UP000275727">
    <property type="component" value="Chromosome"/>
</dbReference>
<organism evidence="4 6">
    <name type="scientific">Sphingosinicella microcystinivorans</name>
    <dbReference type="NCBI Taxonomy" id="335406"/>
    <lineage>
        <taxon>Bacteria</taxon>
        <taxon>Pseudomonadati</taxon>
        <taxon>Pseudomonadota</taxon>
        <taxon>Alphaproteobacteria</taxon>
        <taxon>Sphingomonadales</taxon>
        <taxon>Sphingosinicellaceae</taxon>
        <taxon>Sphingosinicella</taxon>
    </lineage>
</organism>
<proteinExistence type="predicted"/>
<reference evidence="4 6" key="1">
    <citation type="submission" date="2018-06" db="EMBL/GenBank/DDBJ databases">
        <title>Complete Genome Sequence of the Microcystin-Degrading Bacterium Sphingosinicella microcystinivorans Strain B-9.</title>
        <authorList>
            <person name="Jin H."/>
            <person name="Nishizawa T."/>
            <person name="Guo Y."/>
            <person name="Nishizawa A."/>
            <person name="Park H."/>
            <person name="Kato H."/>
            <person name="Tsuji K."/>
            <person name="Harada K."/>
        </authorList>
    </citation>
    <scope>NUCLEOTIDE SEQUENCE [LARGE SCALE GENOMIC DNA]</scope>
    <source>
        <strain evidence="4 6">B9</strain>
    </source>
</reference>
<dbReference type="Proteomes" id="UP000276029">
    <property type="component" value="Unassembled WGS sequence"/>
</dbReference>
<dbReference type="InterPro" id="IPR051677">
    <property type="entry name" value="AfsR-DnrI-RedD_regulator"/>
</dbReference>
<reference evidence="5 7" key="2">
    <citation type="submission" date="2018-10" db="EMBL/GenBank/DDBJ databases">
        <title>Genomic Encyclopedia of Type Strains, Phase IV (KMG-IV): sequencing the most valuable type-strain genomes for metagenomic binning, comparative biology and taxonomic classification.</title>
        <authorList>
            <person name="Goeker M."/>
        </authorList>
    </citation>
    <scope>NUCLEOTIDE SEQUENCE [LARGE SCALE GENOMIC DNA]</scope>
    <source>
        <strain evidence="5 7">DSM 19791</strain>
    </source>
</reference>
<feature type="region of interest" description="Disordered" evidence="2">
    <location>
        <begin position="1"/>
        <end position="24"/>
    </location>
</feature>
<evidence type="ECO:0000256" key="2">
    <source>
        <dbReference type="SAM" id="MobiDB-lite"/>
    </source>
</evidence>
<evidence type="ECO:0000313" key="5">
    <source>
        <dbReference type="EMBL" id="RKS85541.1"/>
    </source>
</evidence>
<gene>
    <name evidence="5" type="ORF">DFR51_3461</name>
    <name evidence="4" type="ORF">SmB9_08260</name>
</gene>
<evidence type="ECO:0000313" key="7">
    <source>
        <dbReference type="Proteomes" id="UP000276029"/>
    </source>
</evidence>
<protein>
    <submittedName>
        <fullName evidence="5">DNA-binding SARP family transcriptional activator</fullName>
    </submittedName>
    <submittedName>
        <fullName evidence="4">Trifolitoxin synthesis, TfuA</fullName>
    </submittedName>
</protein>
<feature type="repeat" description="TPR" evidence="1">
    <location>
        <begin position="503"/>
        <end position="536"/>
    </location>
</feature>
<dbReference type="GO" id="GO:0003677">
    <property type="term" value="F:DNA binding"/>
    <property type="evidence" value="ECO:0007669"/>
    <property type="project" value="UniProtKB-KW"/>
</dbReference>
<keyword evidence="5" id="KW-0238">DNA-binding</keyword>
<evidence type="ECO:0000313" key="4">
    <source>
        <dbReference type="EMBL" id="BBE33168.1"/>
    </source>
</evidence>
<dbReference type="GO" id="GO:0006355">
    <property type="term" value="P:regulation of DNA-templated transcription"/>
    <property type="evidence" value="ECO:0007669"/>
    <property type="project" value="InterPro"/>
</dbReference>
<keyword evidence="1" id="KW-0802">TPR repeat</keyword>
<feature type="domain" description="Bacterial transcriptional activator" evidence="3">
    <location>
        <begin position="124"/>
        <end position="262"/>
    </location>
</feature>
<dbReference type="InterPro" id="IPR005158">
    <property type="entry name" value="BTAD"/>
</dbReference>
<dbReference type="PROSITE" id="PS50005">
    <property type="entry name" value="TPR"/>
    <property type="match status" value="1"/>
</dbReference>